<name>A0A4R3MDV9_9HYPH</name>
<dbReference type="Gene3D" id="3.40.30.10">
    <property type="entry name" value="Glutaredoxin"/>
    <property type="match status" value="1"/>
</dbReference>
<dbReference type="NCBIfam" id="TIGR01068">
    <property type="entry name" value="thioredoxin"/>
    <property type="match status" value="1"/>
</dbReference>
<dbReference type="EMBL" id="SMAK01000003">
    <property type="protein sequence ID" value="TCT11840.1"/>
    <property type="molecule type" value="Genomic_DNA"/>
</dbReference>
<accession>A0A4R3MDV9</accession>
<dbReference type="GO" id="GO:0015035">
    <property type="term" value="F:protein-disulfide reductase activity"/>
    <property type="evidence" value="ECO:0007669"/>
    <property type="project" value="UniProtKB-UniRule"/>
</dbReference>
<dbReference type="GO" id="GO:0045454">
    <property type="term" value="P:cell redox homeostasis"/>
    <property type="evidence" value="ECO:0007669"/>
    <property type="project" value="TreeGrafter"/>
</dbReference>
<dbReference type="SUPFAM" id="SSF52833">
    <property type="entry name" value="Thioredoxin-like"/>
    <property type="match status" value="1"/>
</dbReference>
<keyword evidence="5" id="KW-0676">Redox-active center</keyword>
<sequence length="304" mass="32369">MDLSSLASGGAQAGAADGLIKDTTTRDFMKDVVEASRQQPVIVDFWAPWCGPCRQLTPVLEKLVRAARGAVKLVKMNIDEHPAVAQQMGVQSIPAVFAFVDGRPADGFMGALPESQVKAFIDRLVGPARNGLEEVLSSAAAAFAEGDVAGAAEIYAAVLQEDRENLAAIGGLVRCLVASGELDRAKATLALVPPGKDADPAIAGARAALELAEQTAGLGDPRDLAARVAANPDDHQARFDLALVLNAKGDREDAVEHLLHIIRRNRAWNDEAARKQLVQFFEAWGPKDPLTIEARRRLSSILFA</sequence>
<dbReference type="Proteomes" id="UP000295678">
    <property type="component" value="Unassembled WGS sequence"/>
</dbReference>
<dbReference type="InterPro" id="IPR036249">
    <property type="entry name" value="Thioredoxin-like_sf"/>
</dbReference>
<evidence type="ECO:0000256" key="4">
    <source>
        <dbReference type="ARBA" id="ARBA00023157"/>
    </source>
</evidence>
<dbReference type="InterPro" id="IPR011990">
    <property type="entry name" value="TPR-like_helical_dom_sf"/>
</dbReference>
<dbReference type="Pfam" id="PF14559">
    <property type="entry name" value="TPR_19"/>
    <property type="match status" value="1"/>
</dbReference>
<dbReference type="PRINTS" id="PR00421">
    <property type="entry name" value="THIOREDOXIN"/>
</dbReference>
<dbReference type="Pfam" id="PF14561">
    <property type="entry name" value="TPR_20"/>
    <property type="match status" value="1"/>
</dbReference>
<dbReference type="CDD" id="cd02956">
    <property type="entry name" value="ybbN"/>
    <property type="match status" value="1"/>
</dbReference>
<dbReference type="InterPro" id="IPR013766">
    <property type="entry name" value="Thioredoxin_domain"/>
</dbReference>
<evidence type="ECO:0000256" key="2">
    <source>
        <dbReference type="ARBA" id="ARBA00022448"/>
    </source>
</evidence>
<dbReference type="PANTHER" id="PTHR45663">
    <property type="entry name" value="GEO12009P1"/>
    <property type="match status" value="1"/>
</dbReference>
<proteinExistence type="inferred from homology"/>
<dbReference type="Gene3D" id="1.25.40.10">
    <property type="entry name" value="Tetratricopeptide repeat domain"/>
    <property type="match status" value="2"/>
</dbReference>
<evidence type="ECO:0000256" key="1">
    <source>
        <dbReference type="ARBA" id="ARBA00008987"/>
    </source>
</evidence>
<dbReference type="GO" id="GO:0006950">
    <property type="term" value="P:response to stress"/>
    <property type="evidence" value="ECO:0007669"/>
    <property type="project" value="UniProtKB-ARBA"/>
</dbReference>
<dbReference type="GO" id="GO:0005829">
    <property type="term" value="C:cytosol"/>
    <property type="evidence" value="ECO:0007669"/>
    <property type="project" value="TreeGrafter"/>
</dbReference>
<comment type="similarity">
    <text evidence="1">Belongs to the thioredoxin family.</text>
</comment>
<evidence type="ECO:0000313" key="8">
    <source>
        <dbReference type="EMBL" id="TCT11840.1"/>
    </source>
</evidence>
<dbReference type="AlphaFoldDB" id="A0A4R3MDV9"/>
<evidence type="ECO:0000259" key="7">
    <source>
        <dbReference type="PROSITE" id="PS51352"/>
    </source>
</evidence>
<dbReference type="InterPro" id="IPR005746">
    <property type="entry name" value="Thioredoxin"/>
</dbReference>
<comment type="caution">
    <text evidence="8">The sequence shown here is derived from an EMBL/GenBank/DDBJ whole genome shotgun (WGS) entry which is preliminary data.</text>
</comment>
<evidence type="ECO:0000256" key="5">
    <source>
        <dbReference type="ARBA" id="ARBA00023284"/>
    </source>
</evidence>
<evidence type="ECO:0000256" key="6">
    <source>
        <dbReference type="NCBIfam" id="TIGR01068"/>
    </source>
</evidence>
<organism evidence="8 9">
    <name type="scientific">Tepidamorphus gemmatus</name>
    <dbReference type="NCBI Taxonomy" id="747076"/>
    <lineage>
        <taxon>Bacteria</taxon>
        <taxon>Pseudomonadati</taxon>
        <taxon>Pseudomonadota</taxon>
        <taxon>Alphaproteobacteria</taxon>
        <taxon>Hyphomicrobiales</taxon>
        <taxon>Tepidamorphaceae</taxon>
        <taxon>Tepidamorphus</taxon>
    </lineage>
</organism>
<dbReference type="PANTHER" id="PTHR45663:SF11">
    <property type="entry name" value="GEO12009P1"/>
    <property type="match status" value="1"/>
</dbReference>
<keyword evidence="3" id="KW-0249">Electron transport</keyword>
<dbReference type="InterPro" id="IPR017937">
    <property type="entry name" value="Thioredoxin_CS"/>
</dbReference>
<dbReference type="PROSITE" id="PS00194">
    <property type="entry name" value="THIOREDOXIN_1"/>
    <property type="match status" value="1"/>
</dbReference>
<keyword evidence="9" id="KW-1185">Reference proteome</keyword>
<dbReference type="RefSeq" id="WP_132805745.1">
    <property type="nucleotide sequence ID" value="NZ_SMAK01000003.1"/>
</dbReference>
<dbReference type="FunFam" id="3.40.30.10:FF:000001">
    <property type="entry name" value="Thioredoxin"/>
    <property type="match status" value="1"/>
</dbReference>
<dbReference type="PROSITE" id="PS51352">
    <property type="entry name" value="THIOREDOXIN_2"/>
    <property type="match status" value="1"/>
</dbReference>
<keyword evidence="2" id="KW-0813">Transport</keyword>
<keyword evidence="4" id="KW-1015">Disulfide bond</keyword>
<dbReference type="Pfam" id="PF00085">
    <property type="entry name" value="Thioredoxin"/>
    <property type="match status" value="1"/>
</dbReference>
<evidence type="ECO:0000256" key="3">
    <source>
        <dbReference type="ARBA" id="ARBA00022982"/>
    </source>
</evidence>
<feature type="domain" description="Thioredoxin" evidence="7">
    <location>
        <begin position="7"/>
        <end position="126"/>
    </location>
</feature>
<reference evidence="8 9" key="1">
    <citation type="submission" date="2019-03" db="EMBL/GenBank/DDBJ databases">
        <title>Genomic Encyclopedia of Type Strains, Phase IV (KMG-IV): sequencing the most valuable type-strain genomes for metagenomic binning, comparative biology and taxonomic classification.</title>
        <authorList>
            <person name="Goeker M."/>
        </authorList>
    </citation>
    <scope>NUCLEOTIDE SEQUENCE [LARGE SCALE GENOMIC DNA]</scope>
    <source>
        <strain evidence="8 9">DSM 19345</strain>
    </source>
</reference>
<protein>
    <recommendedName>
        <fullName evidence="6">Thioredoxin</fullName>
    </recommendedName>
</protein>
<evidence type="ECO:0000313" key="9">
    <source>
        <dbReference type="Proteomes" id="UP000295678"/>
    </source>
</evidence>
<dbReference type="OrthoDB" id="9790390at2"/>
<gene>
    <name evidence="8" type="ORF">EDC22_103152</name>
</gene>
<dbReference type="SUPFAM" id="SSF48452">
    <property type="entry name" value="TPR-like"/>
    <property type="match status" value="1"/>
</dbReference>